<dbReference type="InterPro" id="IPR001932">
    <property type="entry name" value="PPM-type_phosphatase-like_dom"/>
</dbReference>
<dbReference type="PROSITE" id="PS01032">
    <property type="entry name" value="PPM_1"/>
    <property type="match status" value="1"/>
</dbReference>
<evidence type="ECO:0000313" key="12">
    <source>
        <dbReference type="EMBL" id="GAQ91079.1"/>
    </source>
</evidence>
<dbReference type="EMBL" id="DF237673">
    <property type="protein sequence ID" value="GAQ91079.1"/>
    <property type="molecule type" value="Genomic_DNA"/>
</dbReference>
<feature type="compositionally biased region" description="Low complexity" evidence="10">
    <location>
        <begin position="56"/>
        <end position="74"/>
    </location>
</feature>
<evidence type="ECO:0000313" key="13">
    <source>
        <dbReference type="Proteomes" id="UP000054558"/>
    </source>
</evidence>
<dbReference type="PANTHER" id="PTHR47992">
    <property type="entry name" value="PROTEIN PHOSPHATASE"/>
    <property type="match status" value="1"/>
</dbReference>
<evidence type="ECO:0000256" key="3">
    <source>
        <dbReference type="ARBA" id="ARBA00013081"/>
    </source>
</evidence>
<dbReference type="InterPro" id="IPR015655">
    <property type="entry name" value="PP2C"/>
</dbReference>
<dbReference type="GO" id="GO:1902531">
    <property type="term" value="P:regulation of intracellular signal transduction"/>
    <property type="evidence" value="ECO:0000318"/>
    <property type="project" value="GO_Central"/>
</dbReference>
<keyword evidence="7 9" id="KW-0904">Protein phosphatase</keyword>
<keyword evidence="8" id="KW-0464">Manganese</keyword>
<dbReference type="InterPro" id="IPR036457">
    <property type="entry name" value="PPM-type-like_dom_sf"/>
</dbReference>
<comment type="similarity">
    <text evidence="9">Belongs to the PP2C family.</text>
</comment>
<dbReference type="InterPro" id="IPR000222">
    <property type="entry name" value="PP2C_BS"/>
</dbReference>
<organism evidence="12 13">
    <name type="scientific">Klebsormidium nitens</name>
    <name type="common">Green alga</name>
    <name type="synonym">Ulothrix nitens</name>
    <dbReference type="NCBI Taxonomy" id="105231"/>
    <lineage>
        <taxon>Eukaryota</taxon>
        <taxon>Viridiplantae</taxon>
        <taxon>Streptophyta</taxon>
        <taxon>Klebsormidiophyceae</taxon>
        <taxon>Klebsormidiales</taxon>
        <taxon>Klebsormidiaceae</taxon>
        <taxon>Klebsormidium</taxon>
    </lineage>
</organism>
<dbReference type="SMART" id="SM00332">
    <property type="entry name" value="PP2Cc"/>
    <property type="match status" value="1"/>
</dbReference>
<evidence type="ECO:0000256" key="6">
    <source>
        <dbReference type="ARBA" id="ARBA00022842"/>
    </source>
</evidence>
<dbReference type="OMA" id="LAMGTCM"/>
<dbReference type="CDD" id="cd00143">
    <property type="entry name" value="PP2Cc"/>
    <property type="match status" value="1"/>
</dbReference>
<feature type="compositionally biased region" description="Polar residues" evidence="10">
    <location>
        <begin position="114"/>
        <end position="126"/>
    </location>
</feature>
<feature type="compositionally biased region" description="Polar residues" evidence="10">
    <location>
        <begin position="81"/>
        <end position="90"/>
    </location>
</feature>
<keyword evidence="4" id="KW-0479">Metal-binding</keyword>
<evidence type="ECO:0000256" key="1">
    <source>
        <dbReference type="ARBA" id="ARBA00001936"/>
    </source>
</evidence>
<dbReference type="FunFam" id="3.60.40.10:FF:000291">
    <property type="entry name" value="Protein phosphatase 2C 50"/>
    <property type="match status" value="1"/>
</dbReference>
<comment type="cofactor">
    <cofactor evidence="2">
        <name>Mg(2+)</name>
        <dbReference type="ChEBI" id="CHEBI:18420"/>
    </cofactor>
</comment>
<dbReference type="Pfam" id="PF00481">
    <property type="entry name" value="PP2C"/>
    <property type="match status" value="1"/>
</dbReference>
<evidence type="ECO:0000256" key="5">
    <source>
        <dbReference type="ARBA" id="ARBA00022801"/>
    </source>
</evidence>
<reference evidence="12 13" key="1">
    <citation type="journal article" date="2014" name="Nat. Commun.">
        <title>Klebsormidium flaccidum genome reveals primary factors for plant terrestrial adaptation.</title>
        <authorList>
            <person name="Hori K."/>
            <person name="Maruyama F."/>
            <person name="Fujisawa T."/>
            <person name="Togashi T."/>
            <person name="Yamamoto N."/>
            <person name="Seo M."/>
            <person name="Sato S."/>
            <person name="Yamada T."/>
            <person name="Mori H."/>
            <person name="Tajima N."/>
            <person name="Moriyama T."/>
            <person name="Ikeuchi M."/>
            <person name="Watanabe M."/>
            <person name="Wada H."/>
            <person name="Kobayashi K."/>
            <person name="Saito M."/>
            <person name="Masuda T."/>
            <person name="Sasaki-Sekimoto Y."/>
            <person name="Mashiguchi K."/>
            <person name="Awai K."/>
            <person name="Shimojima M."/>
            <person name="Masuda S."/>
            <person name="Iwai M."/>
            <person name="Nobusawa T."/>
            <person name="Narise T."/>
            <person name="Kondo S."/>
            <person name="Saito H."/>
            <person name="Sato R."/>
            <person name="Murakawa M."/>
            <person name="Ihara Y."/>
            <person name="Oshima-Yamada Y."/>
            <person name="Ohtaka K."/>
            <person name="Satoh M."/>
            <person name="Sonobe K."/>
            <person name="Ishii M."/>
            <person name="Ohtani R."/>
            <person name="Kanamori-Sato M."/>
            <person name="Honoki R."/>
            <person name="Miyazaki D."/>
            <person name="Mochizuki H."/>
            <person name="Umetsu J."/>
            <person name="Higashi K."/>
            <person name="Shibata D."/>
            <person name="Kamiya Y."/>
            <person name="Sato N."/>
            <person name="Nakamura Y."/>
            <person name="Tabata S."/>
            <person name="Ida S."/>
            <person name="Kurokawa K."/>
            <person name="Ohta H."/>
        </authorList>
    </citation>
    <scope>NUCLEOTIDE SEQUENCE [LARGE SCALE GENOMIC DNA]</scope>
    <source>
        <strain evidence="12 13">NIES-2285</strain>
    </source>
</reference>
<dbReference type="EC" id="3.1.3.16" evidence="3"/>
<feature type="region of interest" description="Disordered" evidence="10">
    <location>
        <begin position="1"/>
        <end position="151"/>
    </location>
</feature>
<name>A0A1Y1INN1_KLENI</name>
<comment type="cofactor">
    <cofactor evidence="1">
        <name>Mn(2+)</name>
        <dbReference type="ChEBI" id="CHEBI:29035"/>
    </cofactor>
</comment>
<dbReference type="GO" id="GO:0004722">
    <property type="term" value="F:protein serine/threonine phosphatase activity"/>
    <property type="evidence" value="ECO:0000318"/>
    <property type="project" value="GO_Central"/>
</dbReference>
<accession>A0A1Y1INN1</accession>
<evidence type="ECO:0000256" key="9">
    <source>
        <dbReference type="RuleBase" id="RU003465"/>
    </source>
</evidence>
<feature type="compositionally biased region" description="Low complexity" evidence="10">
    <location>
        <begin position="495"/>
        <end position="537"/>
    </location>
</feature>
<proteinExistence type="inferred from homology"/>
<evidence type="ECO:0000256" key="4">
    <source>
        <dbReference type="ARBA" id="ARBA00022723"/>
    </source>
</evidence>
<feature type="compositionally biased region" description="Basic and acidic residues" evidence="10">
    <location>
        <begin position="128"/>
        <end position="150"/>
    </location>
</feature>
<dbReference type="OrthoDB" id="10264738at2759"/>
<sequence length="591" mass="61963">MRTSDLDAARFGPAPHRQMFKKPKYSHGKMYPGGPNPNLTQEGENEDATDGRRKSSSNSDTSTSSSVSSEVEMSAGEADSGTKSSLTDPLNLSLAIPSVPGASKEEGADYQVSRGESPTSRETAQSMRADKGMRGSKEAEGEEGPAERECSATVTTDQAFKAGVVESSQFSNESDSATTLTTQNVSVIEEGTSERVLDRRVDRARIAQSSVESDSFASTSGREHTMADLDCPPHGLVSVCGRRREMEDAVAAFPSLVHFPPIPALRAVTEEAPLHFFGVYDGHGGSQVATYCADKLHNSLAKEIRRCSSKPIDGSASEKPMLEALSATFNRLDAEVSGLARTNSEGMAIDGSEPIAAETVGTTAVAALIGGGRIVVANCGDSRAVLSRGGEAVPLSTDHKPDREDEMARVEAAGGRVIFWNGYRVLGVLAMSRAIGDRYLKPYVISEPEIMCTDRSKEDECLILASDGLWDVVNNREACDIARRCLKSRRRSSQGASTSKAEAGAAATSASVAASGDSTPSGGSQRPRRSSGPSSTSLGAAPTIRAGPDPSDEQGPAAVAAAVLTKVALARGSGDNISVVVIDLQAGIRDT</sequence>
<evidence type="ECO:0000256" key="2">
    <source>
        <dbReference type="ARBA" id="ARBA00001946"/>
    </source>
</evidence>
<dbReference type="GO" id="GO:0046872">
    <property type="term" value="F:metal ion binding"/>
    <property type="evidence" value="ECO:0007669"/>
    <property type="project" value="UniProtKB-KW"/>
</dbReference>
<protein>
    <recommendedName>
        <fullName evidence="3">protein-serine/threonine phosphatase</fullName>
        <ecNumber evidence="3">3.1.3.16</ecNumber>
    </recommendedName>
</protein>
<feature type="domain" description="PPM-type phosphatase" evidence="11">
    <location>
        <begin position="233"/>
        <end position="584"/>
    </location>
</feature>
<evidence type="ECO:0000256" key="10">
    <source>
        <dbReference type="SAM" id="MobiDB-lite"/>
    </source>
</evidence>
<dbReference type="PROSITE" id="PS51746">
    <property type="entry name" value="PPM_2"/>
    <property type="match status" value="1"/>
</dbReference>
<dbReference type="Proteomes" id="UP000054558">
    <property type="component" value="Unassembled WGS sequence"/>
</dbReference>
<feature type="compositionally biased region" description="Basic residues" evidence="10">
    <location>
        <begin position="18"/>
        <end position="27"/>
    </location>
</feature>
<feature type="region of interest" description="Disordered" evidence="10">
    <location>
        <begin position="490"/>
        <end position="555"/>
    </location>
</feature>
<dbReference type="STRING" id="105231.A0A1Y1INN1"/>
<evidence type="ECO:0000256" key="8">
    <source>
        <dbReference type="ARBA" id="ARBA00023211"/>
    </source>
</evidence>
<evidence type="ECO:0000256" key="7">
    <source>
        <dbReference type="ARBA" id="ARBA00022912"/>
    </source>
</evidence>
<keyword evidence="5 9" id="KW-0378">Hydrolase</keyword>
<keyword evidence="6" id="KW-0460">Magnesium</keyword>
<keyword evidence="13" id="KW-1185">Reference proteome</keyword>
<gene>
    <name evidence="12" type="ORF">KFL_007240050</name>
</gene>
<evidence type="ECO:0000259" key="11">
    <source>
        <dbReference type="PROSITE" id="PS51746"/>
    </source>
</evidence>
<dbReference type="Gene3D" id="3.60.40.10">
    <property type="entry name" value="PPM-type phosphatase domain"/>
    <property type="match status" value="1"/>
</dbReference>
<dbReference type="AlphaFoldDB" id="A0A1Y1INN1"/>
<dbReference type="SUPFAM" id="SSF81606">
    <property type="entry name" value="PP2C-like"/>
    <property type="match status" value="1"/>
</dbReference>